<dbReference type="KEGG" id="ssub:CP968_05950"/>
<dbReference type="InterPro" id="IPR041916">
    <property type="entry name" value="Anti_sigma_zinc_sf"/>
</dbReference>
<gene>
    <name evidence="15" type="ORF">CP968_05950</name>
</gene>
<feature type="compositionally biased region" description="Low complexity" evidence="11">
    <location>
        <begin position="79"/>
        <end position="135"/>
    </location>
</feature>
<feature type="domain" description="Putative zinc-finger" evidence="14">
    <location>
        <begin position="11"/>
        <end position="37"/>
    </location>
</feature>
<evidence type="ECO:0000256" key="8">
    <source>
        <dbReference type="ARBA" id="ARBA00023163"/>
    </source>
</evidence>
<evidence type="ECO:0000256" key="2">
    <source>
        <dbReference type="ARBA" id="ARBA00004236"/>
    </source>
</evidence>
<dbReference type="GO" id="GO:0016989">
    <property type="term" value="F:sigma factor antagonist activity"/>
    <property type="evidence" value="ECO:0007669"/>
    <property type="project" value="TreeGrafter"/>
</dbReference>
<dbReference type="GO" id="GO:0005886">
    <property type="term" value="C:plasma membrane"/>
    <property type="evidence" value="ECO:0007669"/>
    <property type="project" value="UniProtKB-SubCell"/>
</dbReference>
<evidence type="ECO:0000256" key="11">
    <source>
        <dbReference type="SAM" id="MobiDB-lite"/>
    </source>
</evidence>
<dbReference type="InterPro" id="IPR027383">
    <property type="entry name" value="Znf_put"/>
</dbReference>
<keyword evidence="6" id="KW-0805">Transcription regulation</keyword>
<evidence type="ECO:0000313" key="16">
    <source>
        <dbReference type="Proteomes" id="UP000326831"/>
    </source>
</evidence>
<evidence type="ECO:0000256" key="3">
    <source>
        <dbReference type="ARBA" id="ARBA00022475"/>
    </source>
</evidence>
<dbReference type="Proteomes" id="UP000326831">
    <property type="component" value="Chromosome"/>
</dbReference>
<dbReference type="AlphaFoldDB" id="A0A5P2UF94"/>
<dbReference type="RefSeq" id="WP_150516983.1">
    <property type="nucleotide sequence ID" value="NZ_BMVX01000007.1"/>
</dbReference>
<dbReference type="PANTHER" id="PTHR37461:SF1">
    <property type="entry name" value="ANTI-SIGMA-K FACTOR RSKA"/>
    <property type="match status" value="1"/>
</dbReference>
<keyword evidence="16" id="KW-1185">Reference proteome</keyword>
<comment type="subcellular location">
    <subcellularLocation>
        <location evidence="2">Cell membrane</location>
    </subcellularLocation>
    <subcellularLocation>
        <location evidence="1">Membrane</location>
        <topology evidence="1">Single-pass membrane protein</topology>
    </subcellularLocation>
</comment>
<evidence type="ECO:0000256" key="1">
    <source>
        <dbReference type="ARBA" id="ARBA00004167"/>
    </source>
</evidence>
<evidence type="ECO:0000256" key="10">
    <source>
        <dbReference type="ARBA" id="ARBA00030803"/>
    </source>
</evidence>
<feature type="transmembrane region" description="Helical" evidence="12">
    <location>
        <begin position="142"/>
        <end position="160"/>
    </location>
</feature>
<dbReference type="GO" id="GO:0006417">
    <property type="term" value="P:regulation of translation"/>
    <property type="evidence" value="ECO:0007669"/>
    <property type="project" value="TreeGrafter"/>
</dbReference>
<reference evidence="15 16" key="1">
    <citation type="submission" date="2017-09" db="EMBL/GenBank/DDBJ databases">
        <authorList>
            <person name="Lee N."/>
            <person name="Cho B.-K."/>
        </authorList>
    </citation>
    <scope>NUCLEOTIDE SEQUENCE [LARGE SCALE GENOMIC DNA]</scope>
    <source>
        <strain evidence="15 16">ATCC 27467</strain>
    </source>
</reference>
<evidence type="ECO:0000259" key="13">
    <source>
        <dbReference type="Pfam" id="PF10099"/>
    </source>
</evidence>
<feature type="region of interest" description="Disordered" evidence="11">
    <location>
        <begin position="75"/>
        <end position="135"/>
    </location>
</feature>
<evidence type="ECO:0000256" key="4">
    <source>
        <dbReference type="ARBA" id="ARBA00022692"/>
    </source>
</evidence>
<keyword evidence="5 12" id="KW-1133">Transmembrane helix</keyword>
<keyword evidence="7 12" id="KW-0472">Membrane</keyword>
<keyword evidence="4 12" id="KW-0812">Transmembrane</keyword>
<dbReference type="InterPro" id="IPR051474">
    <property type="entry name" value="Anti-sigma-K/W_factor"/>
</dbReference>
<evidence type="ECO:0000256" key="5">
    <source>
        <dbReference type="ARBA" id="ARBA00022989"/>
    </source>
</evidence>
<name>A0A5P2UF94_9ACTN</name>
<dbReference type="Pfam" id="PF10099">
    <property type="entry name" value="RskA_C"/>
    <property type="match status" value="1"/>
</dbReference>
<proteinExistence type="predicted"/>
<dbReference type="EMBL" id="CP023701">
    <property type="protein sequence ID" value="QEU77882.1"/>
    <property type="molecule type" value="Genomic_DNA"/>
</dbReference>
<dbReference type="OrthoDB" id="153510at2"/>
<keyword evidence="8" id="KW-0804">Transcription</keyword>
<evidence type="ECO:0000256" key="7">
    <source>
        <dbReference type="ARBA" id="ARBA00023136"/>
    </source>
</evidence>
<evidence type="ECO:0000256" key="12">
    <source>
        <dbReference type="SAM" id="Phobius"/>
    </source>
</evidence>
<keyword evidence="3" id="KW-1003">Cell membrane</keyword>
<accession>A0A5P2UF94</accession>
<sequence>MTTESMHEATGAYVADALAAGERAAFEAHLGTCPDCAREVRELAATAALLGRAVAVPPPPGMREAVLSRIRALPRDPAPADAGPAELGERAGGAADDAPADTTRPGAGTAAGAAPRAAADSGPGPSGTRRAPARAGRGWQRWALAAAVAAVAGLGGVAVWQAEQAGTARQDAQRAEARVSALTEVLSAPDARPATAKLPDGGTATVVSSRERDQAVFVARGMPAPPPGRVYQLWFADPAGAMHPAGLMDPARPGAPELMTGSVRGSTAVGVTLEPAGGSPAPTSDPLVVLALPAA</sequence>
<dbReference type="Pfam" id="PF13490">
    <property type="entry name" value="zf-HC2"/>
    <property type="match status" value="1"/>
</dbReference>
<evidence type="ECO:0000256" key="6">
    <source>
        <dbReference type="ARBA" id="ARBA00023015"/>
    </source>
</evidence>
<evidence type="ECO:0000313" key="15">
    <source>
        <dbReference type="EMBL" id="QEU77882.1"/>
    </source>
</evidence>
<evidence type="ECO:0000259" key="14">
    <source>
        <dbReference type="Pfam" id="PF13490"/>
    </source>
</evidence>
<organism evidence="15 16">
    <name type="scientific">Streptomyces subrutilus</name>
    <dbReference type="NCBI Taxonomy" id="36818"/>
    <lineage>
        <taxon>Bacteria</taxon>
        <taxon>Bacillati</taxon>
        <taxon>Actinomycetota</taxon>
        <taxon>Actinomycetes</taxon>
        <taxon>Kitasatosporales</taxon>
        <taxon>Streptomycetaceae</taxon>
        <taxon>Streptomyces</taxon>
    </lineage>
</organism>
<protein>
    <recommendedName>
        <fullName evidence="10">Regulator of SigK</fullName>
    </recommendedName>
    <alternativeName>
        <fullName evidence="9">Sigma-K anti-sigma factor RskA</fullName>
    </alternativeName>
</protein>
<evidence type="ECO:0000256" key="9">
    <source>
        <dbReference type="ARBA" id="ARBA00029829"/>
    </source>
</evidence>
<dbReference type="InterPro" id="IPR018764">
    <property type="entry name" value="RskA_C"/>
</dbReference>
<dbReference type="PANTHER" id="PTHR37461">
    <property type="entry name" value="ANTI-SIGMA-K FACTOR RSKA"/>
    <property type="match status" value="1"/>
</dbReference>
<dbReference type="Gene3D" id="1.10.10.1320">
    <property type="entry name" value="Anti-sigma factor, zinc-finger domain"/>
    <property type="match status" value="1"/>
</dbReference>
<feature type="domain" description="Anti-sigma K factor RskA C-terminal" evidence="13">
    <location>
        <begin position="144"/>
        <end position="286"/>
    </location>
</feature>